<dbReference type="GO" id="GO:0006355">
    <property type="term" value="P:regulation of DNA-templated transcription"/>
    <property type="evidence" value="ECO:0007669"/>
    <property type="project" value="InterPro"/>
</dbReference>
<dbReference type="GO" id="GO:0003677">
    <property type="term" value="F:DNA binding"/>
    <property type="evidence" value="ECO:0007669"/>
    <property type="project" value="UniProtKB-KW"/>
</dbReference>
<protein>
    <recommendedName>
        <fullName evidence="7">NAC domain-containing protein</fullName>
    </recommendedName>
</protein>
<gene>
    <name evidence="8" type="ORF">AARE701A_LOCUS105</name>
</gene>
<keyword evidence="2" id="KW-0805">Transcription regulation</keyword>
<dbReference type="PANTHER" id="PTHR31989">
    <property type="entry name" value="NAC DOMAIN-CONTAINING PROTEIN 82-RELATED"/>
    <property type="match status" value="1"/>
</dbReference>
<reference evidence="8" key="1">
    <citation type="submission" date="2021-01" db="EMBL/GenBank/DDBJ databases">
        <authorList>
            <person name="Bezrukov I."/>
        </authorList>
    </citation>
    <scope>NUCLEOTIDE SEQUENCE</scope>
</reference>
<dbReference type="PROSITE" id="PS51005">
    <property type="entry name" value="NAC"/>
    <property type="match status" value="1"/>
</dbReference>
<dbReference type="Gene3D" id="2.170.150.80">
    <property type="entry name" value="NAC domain"/>
    <property type="match status" value="1"/>
</dbReference>
<feature type="region of interest" description="Disordered" evidence="6">
    <location>
        <begin position="530"/>
        <end position="568"/>
    </location>
</feature>
<feature type="compositionally biased region" description="Polar residues" evidence="6">
    <location>
        <begin position="559"/>
        <end position="568"/>
    </location>
</feature>
<name>A0A8S1ZI04_ARAAE</name>
<organism evidence="8 9">
    <name type="scientific">Arabidopsis arenosa</name>
    <name type="common">Sand rock-cress</name>
    <name type="synonym">Cardaminopsis arenosa</name>
    <dbReference type="NCBI Taxonomy" id="38785"/>
    <lineage>
        <taxon>Eukaryota</taxon>
        <taxon>Viridiplantae</taxon>
        <taxon>Streptophyta</taxon>
        <taxon>Embryophyta</taxon>
        <taxon>Tracheophyta</taxon>
        <taxon>Spermatophyta</taxon>
        <taxon>Magnoliopsida</taxon>
        <taxon>eudicotyledons</taxon>
        <taxon>Gunneridae</taxon>
        <taxon>Pentapetalae</taxon>
        <taxon>rosids</taxon>
        <taxon>malvids</taxon>
        <taxon>Brassicales</taxon>
        <taxon>Brassicaceae</taxon>
        <taxon>Camelineae</taxon>
        <taxon>Arabidopsis</taxon>
    </lineage>
</organism>
<evidence type="ECO:0000256" key="2">
    <source>
        <dbReference type="ARBA" id="ARBA00023015"/>
    </source>
</evidence>
<evidence type="ECO:0000256" key="4">
    <source>
        <dbReference type="ARBA" id="ARBA00023163"/>
    </source>
</evidence>
<keyword evidence="5" id="KW-0539">Nucleus</keyword>
<dbReference type="SUPFAM" id="SSF101941">
    <property type="entry name" value="NAC domain"/>
    <property type="match status" value="1"/>
</dbReference>
<dbReference type="GO" id="GO:0005634">
    <property type="term" value="C:nucleus"/>
    <property type="evidence" value="ECO:0007669"/>
    <property type="project" value="UniProtKB-SubCell"/>
</dbReference>
<dbReference type="InterPro" id="IPR036093">
    <property type="entry name" value="NAC_dom_sf"/>
</dbReference>
<dbReference type="FunFam" id="2.170.150.80:FF:000012">
    <property type="entry name" value="NAC with transmembrane motif1"/>
    <property type="match status" value="1"/>
</dbReference>
<dbReference type="Proteomes" id="UP000682877">
    <property type="component" value="Chromosome 1"/>
</dbReference>
<keyword evidence="3" id="KW-0238">DNA-binding</keyword>
<accession>A0A8S1ZI04</accession>
<keyword evidence="4" id="KW-0804">Transcription</keyword>
<evidence type="ECO:0000313" key="9">
    <source>
        <dbReference type="Proteomes" id="UP000682877"/>
    </source>
</evidence>
<keyword evidence="9" id="KW-1185">Reference proteome</keyword>
<comment type="subcellular location">
    <subcellularLocation>
        <location evidence="1">Nucleus</location>
    </subcellularLocation>
</comment>
<dbReference type="GO" id="GO:0016020">
    <property type="term" value="C:membrane"/>
    <property type="evidence" value="ECO:0007669"/>
    <property type="project" value="UniProtKB-ARBA"/>
</dbReference>
<feature type="region of interest" description="Disordered" evidence="6">
    <location>
        <begin position="258"/>
        <end position="281"/>
    </location>
</feature>
<evidence type="ECO:0000313" key="8">
    <source>
        <dbReference type="EMBL" id="CAE5956326.1"/>
    </source>
</evidence>
<dbReference type="AlphaFoldDB" id="A0A8S1ZI04"/>
<dbReference type="InterPro" id="IPR003441">
    <property type="entry name" value="NAC-dom"/>
</dbReference>
<proteinExistence type="predicted"/>
<feature type="region of interest" description="Disordered" evidence="6">
    <location>
        <begin position="597"/>
        <end position="622"/>
    </location>
</feature>
<dbReference type="Pfam" id="PF02365">
    <property type="entry name" value="NAM"/>
    <property type="match status" value="1"/>
</dbReference>
<evidence type="ECO:0000256" key="5">
    <source>
        <dbReference type="ARBA" id="ARBA00023242"/>
    </source>
</evidence>
<dbReference type="EMBL" id="LR999451">
    <property type="protein sequence ID" value="CAE5956326.1"/>
    <property type="molecule type" value="Genomic_DNA"/>
</dbReference>
<evidence type="ECO:0000259" key="7">
    <source>
        <dbReference type="PROSITE" id="PS51005"/>
    </source>
</evidence>
<evidence type="ECO:0000256" key="3">
    <source>
        <dbReference type="ARBA" id="ARBA00023125"/>
    </source>
</evidence>
<evidence type="ECO:0000256" key="1">
    <source>
        <dbReference type="ARBA" id="ARBA00004123"/>
    </source>
</evidence>
<feature type="compositionally biased region" description="Polar residues" evidence="6">
    <location>
        <begin position="597"/>
        <end position="619"/>
    </location>
</feature>
<feature type="domain" description="NAC" evidence="7">
    <location>
        <begin position="3"/>
        <end position="150"/>
    </location>
</feature>
<evidence type="ECO:0000256" key="6">
    <source>
        <dbReference type="SAM" id="MobiDB-lite"/>
    </source>
</evidence>
<sequence length="669" mass="75362">MENPVGFRFRPTDEEIVDHYLRVKNLESDTSHVDEVISTVDICSLEPWNLPSQSMIKSSDEVWHFFGRKENKYNRGDRQMRKTKSGFWKKTGATINIMRKRGNREKIGEKKVLMFYFNKSLKSDWVMHEYHATFSSPNMMTYTLCKVKFKGESREVSVSSGSGIELTHSLIPHTNDFGVFSVETEEETQLEDAVRRAINNISTDEWNSLFNDDEQRQSNIVMTYTICKVEFKGEETEISSSSTGSEIEQIHSLIPLVNNSGGSEGSSFHSQELQNSSQSGGFANVQEESQIDDATTPIEEEWKTWLNDDDDDEQRNILFMQDNRNDYTPLKSLTGVFSDHSSEDNDSDLISATTNSIETLSTCDSFASSKHQTDQIKTQKSPVSTIKLVSLTQEVSQALDQGTEIREHKMGQEMIKKKSAGFCKRVIQNLMMMTYTICKVMFKGDVKEISSSSSSSGSGIEQSCDPLIPQLVNNSEGSSFHSEELQNPSRFGDVQQEAQIEDAIPIEEWETWLNDDDAGEQRSIMFMQDNRNDYKPPKSLTGVFSDDSSDDNDSDLLSPTTKSIETSSTCDSFASSNHCVDPIKGLQESPNSTIKLGSLTQEVSQAPRTSIDTSENKNNPYDDAQGIEIGVYKLGQETVKKTSAGFFHRMIQKFVKKIRVHLCSSISRA</sequence>